<feature type="compositionally biased region" description="Basic residues" evidence="1">
    <location>
        <begin position="73"/>
        <end position="87"/>
    </location>
</feature>
<proteinExistence type="predicted"/>
<feature type="non-terminal residue" evidence="2">
    <location>
        <position position="1"/>
    </location>
</feature>
<feature type="region of interest" description="Disordered" evidence="1">
    <location>
        <begin position="171"/>
        <end position="203"/>
    </location>
</feature>
<feature type="compositionally biased region" description="Basic residues" evidence="1">
    <location>
        <begin position="1"/>
        <end position="17"/>
    </location>
</feature>
<feature type="compositionally biased region" description="Basic residues" evidence="1">
    <location>
        <begin position="177"/>
        <end position="187"/>
    </location>
</feature>
<evidence type="ECO:0000256" key="1">
    <source>
        <dbReference type="SAM" id="MobiDB-lite"/>
    </source>
</evidence>
<accession>A0A6J4KPC6</accession>
<protein>
    <submittedName>
        <fullName evidence="2">Uncharacterized MFS-type transporter</fullName>
    </submittedName>
</protein>
<name>A0A6J4KPC6_9BACT</name>
<feature type="region of interest" description="Disordered" evidence="1">
    <location>
        <begin position="125"/>
        <end position="144"/>
    </location>
</feature>
<evidence type="ECO:0000313" key="2">
    <source>
        <dbReference type="EMBL" id="CAA9311704.1"/>
    </source>
</evidence>
<feature type="compositionally biased region" description="Basic residues" evidence="1">
    <location>
        <begin position="133"/>
        <end position="144"/>
    </location>
</feature>
<feature type="region of interest" description="Disordered" evidence="1">
    <location>
        <begin position="1"/>
        <end position="21"/>
    </location>
</feature>
<dbReference type="EMBL" id="CADCTX010000296">
    <property type="protein sequence ID" value="CAA9311704.1"/>
    <property type="molecule type" value="Genomic_DNA"/>
</dbReference>
<feature type="region of interest" description="Disordered" evidence="1">
    <location>
        <begin position="46"/>
        <end position="87"/>
    </location>
</feature>
<gene>
    <name evidence="2" type="ORF">AVDCRST_MAG40-1017</name>
</gene>
<feature type="non-terminal residue" evidence="2">
    <location>
        <position position="203"/>
    </location>
</feature>
<organism evidence="2">
    <name type="scientific">uncultured Gemmatimonadaceae bacterium</name>
    <dbReference type="NCBI Taxonomy" id="246130"/>
    <lineage>
        <taxon>Bacteria</taxon>
        <taxon>Pseudomonadati</taxon>
        <taxon>Gemmatimonadota</taxon>
        <taxon>Gemmatimonadia</taxon>
        <taxon>Gemmatimonadales</taxon>
        <taxon>Gemmatimonadaceae</taxon>
        <taxon>environmental samples</taxon>
    </lineage>
</organism>
<reference evidence="2" key="1">
    <citation type="submission" date="2020-02" db="EMBL/GenBank/DDBJ databases">
        <authorList>
            <person name="Meier V. D."/>
        </authorList>
    </citation>
    <scope>NUCLEOTIDE SEQUENCE</scope>
    <source>
        <strain evidence="2">AVDCRST_MAG40</strain>
    </source>
</reference>
<sequence length="203" mass="22792">DTRACRRARRRAQRRGRAAAPLLGLPRGRRDVHARQLHRRLPPVARGGARRRGAAGAGALGRTARGEVGVEHARRRALRPRRPPPAHRRRLAALRPRLPRLRARGRAVARLGAVRRVRRLLRAHRGRGEGARHRPGGARRPRPRVRLVQPRRGDRGAPRVAALRPALGRWRATPRLQRGRGLRARGRAGRDGRRAARRSASLV</sequence>
<dbReference type="AlphaFoldDB" id="A0A6J4KPC6"/>